<feature type="region of interest" description="Disordered" evidence="1">
    <location>
        <begin position="187"/>
        <end position="207"/>
    </location>
</feature>
<dbReference type="KEGG" id="psti:SOO65_09675"/>
<evidence type="ECO:0000256" key="1">
    <source>
        <dbReference type="SAM" id="MobiDB-lite"/>
    </source>
</evidence>
<dbReference type="Proteomes" id="UP001324634">
    <property type="component" value="Chromosome"/>
</dbReference>
<dbReference type="RefSeq" id="WP_321399798.1">
    <property type="nucleotide sequence ID" value="NZ_CP139487.1"/>
</dbReference>
<reference evidence="2 3" key="1">
    <citation type="submission" date="2023-11" db="EMBL/GenBank/DDBJ databases">
        <title>Peredibacter starrii A3.12.</title>
        <authorList>
            <person name="Mitchell R.J."/>
        </authorList>
    </citation>
    <scope>NUCLEOTIDE SEQUENCE [LARGE SCALE GENOMIC DNA]</scope>
    <source>
        <strain evidence="2 3">A3.12</strain>
    </source>
</reference>
<gene>
    <name evidence="2" type="ORF">SOO65_09675</name>
</gene>
<evidence type="ECO:0000313" key="2">
    <source>
        <dbReference type="EMBL" id="WPU67020.1"/>
    </source>
</evidence>
<evidence type="ECO:0000313" key="3">
    <source>
        <dbReference type="Proteomes" id="UP001324634"/>
    </source>
</evidence>
<proteinExistence type="predicted"/>
<protein>
    <submittedName>
        <fullName evidence="2">Uncharacterized protein</fullName>
    </submittedName>
</protein>
<dbReference type="AlphaFoldDB" id="A0AAX4HVL6"/>
<dbReference type="EMBL" id="CP139487">
    <property type="protein sequence ID" value="WPU67020.1"/>
    <property type="molecule type" value="Genomic_DNA"/>
</dbReference>
<keyword evidence="3" id="KW-1185">Reference proteome</keyword>
<accession>A0AAX4HVL6</accession>
<feature type="compositionally biased region" description="Acidic residues" evidence="1">
    <location>
        <begin position="197"/>
        <end position="207"/>
    </location>
</feature>
<organism evidence="2 3">
    <name type="scientific">Peredibacter starrii</name>
    <dbReference type="NCBI Taxonomy" id="28202"/>
    <lineage>
        <taxon>Bacteria</taxon>
        <taxon>Pseudomonadati</taxon>
        <taxon>Bdellovibrionota</taxon>
        <taxon>Bacteriovoracia</taxon>
        <taxon>Bacteriovoracales</taxon>
        <taxon>Bacteriovoracaceae</taxon>
        <taxon>Peredibacter</taxon>
    </lineage>
</organism>
<name>A0AAX4HVL6_9BACT</name>
<sequence>MRILILAVLTFSSFYYFWPKEKTVFKPRLTKVDSIDVIMSGTAKRVLTAEPKKQIVAEPVAAETESQAIVETERSPALDVSLAEEDALEQVEEITWSETEAAWNNELKDILYRLEPQESENMHKAYVSERETFLGEIENLLNEKQQKTSPDAIQEIEQMISGIEQKHEEKIKEIFGSHYEVVKEQYDSYMESSTPAPEEEVSAQESL</sequence>